<reference evidence="7" key="1">
    <citation type="journal article" date="2019" name="Int. J. Syst. Evol. Microbiol.">
        <title>The Global Catalogue of Microorganisms (GCM) 10K type strain sequencing project: providing services to taxonomists for standard genome sequencing and annotation.</title>
        <authorList>
            <consortium name="The Broad Institute Genomics Platform"/>
            <consortium name="The Broad Institute Genome Sequencing Center for Infectious Disease"/>
            <person name="Wu L."/>
            <person name="Ma J."/>
        </authorList>
    </citation>
    <scope>NUCLEOTIDE SEQUENCE [LARGE SCALE GENOMIC DNA]</scope>
    <source>
        <strain evidence="7">CGMCC 1.16305</strain>
    </source>
</reference>
<comment type="similarity">
    <text evidence="1">Belongs to the HIBADH-related family.</text>
</comment>
<comment type="caution">
    <text evidence="6">The sequence shown here is derived from an EMBL/GenBank/DDBJ whole genome shotgun (WGS) entry which is preliminary data.</text>
</comment>
<evidence type="ECO:0000256" key="3">
    <source>
        <dbReference type="ARBA" id="ARBA00023027"/>
    </source>
</evidence>
<dbReference type="InterPro" id="IPR015815">
    <property type="entry name" value="HIBADH-related"/>
</dbReference>
<feature type="domain" description="6-phosphogluconate dehydrogenase NADP-binding" evidence="4">
    <location>
        <begin position="11"/>
        <end position="169"/>
    </location>
</feature>
<dbReference type="RefSeq" id="WP_380963415.1">
    <property type="nucleotide sequence ID" value="NZ_JBHTCO010000003.1"/>
</dbReference>
<accession>A0ABW2PTI4</accession>
<dbReference type="PANTHER" id="PTHR43060:SF15">
    <property type="entry name" value="3-HYDROXYISOBUTYRATE DEHYDROGENASE-LIKE 1, MITOCHONDRIAL-RELATED"/>
    <property type="match status" value="1"/>
</dbReference>
<dbReference type="PIRSF" id="PIRSF000103">
    <property type="entry name" value="HIBADH"/>
    <property type="match status" value="1"/>
</dbReference>
<name>A0ABW2PTI4_9BACL</name>
<dbReference type="Pfam" id="PF14833">
    <property type="entry name" value="NAD_binding_11"/>
    <property type="match status" value="1"/>
</dbReference>
<dbReference type="InterPro" id="IPR008927">
    <property type="entry name" value="6-PGluconate_DH-like_C_sf"/>
</dbReference>
<gene>
    <name evidence="6" type="ORF">ACFQRG_02815</name>
</gene>
<proteinExistence type="inferred from homology"/>
<protein>
    <submittedName>
        <fullName evidence="6">NAD(P)-dependent oxidoreductase</fullName>
        <ecNumber evidence="6">1.1.-.-</ecNumber>
    </submittedName>
</protein>
<dbReference type="PANTHER" id="PTHR43060">
    <property type="entry name" value="3-HYDROXYISOBUTYRATE DEHYDROGENASE-LIKE 1, MITOCHONDRIAL-RELATED"/>
    <property type="match status" value="1"/>
</dbReference>
<dbReference type="Gene3D" id="1.10.1040.10">
    <property type="entry name" value="N-(1-d-carboxylethyl)-l-norvaline Dehydrogenase, domain 2"/>
    <property type="match status" value="1"/>
</dbReference>
<dbReference type="Gene3D" id="3.40.50.720">
    <property type="entry name" value="NAD(P)-binding Rossmann-like Domain"/>
    <property type="match status" value="1"/>
</dbReference>
<evidence type="ECO:0000313" key="7">
    <source>
        <dbReference type="Proteomes" id="UP001596505"/>
    </source>
</evidence>
<evidence type="ECO:0000259" key="4">
    <source>
        <dbReference type="Pfam" id="PF03446"/>
    </source>
</evidence>
<feature type="domain" description="3-hydroxyisobutyrate dehydrogenase-like NAD-binding" evidence="5">
    <location>
        <begin position="172"/>
        <end position="292"/>
    </location>
</feature>
<evidence type="ECO:0000256" key="1">
    <source>
        <dbReference type="ARBA" id="ARBA00009080"/>
    </source>
</evidence>
<organism evidence="6 7">
    <name type="scientific">Scopulibacillus cellulosilyticus</name>
    <dbReference type="NCBI Taxonomy" id="2665665"/>
    <lineage>
        <taxon>Bacteria</taxon>
        <taxon>Bacillati</taxon>
        <taxon>Bacillota</taxon>
        <taxon>Bacilli</taxon>
        <taxon>Bacillales</taxon>
        <taxon>Sporolactobacillaceae</taxon>
        <taxon>Scopulibacillus</taxon>
    </lineage>
</organism>
<dbReference type="SUPFAM" id="SSF48179">
    <property type="entry name" value="6-phosphogluconate dehydrogenase C-terminal domain-like"/>
    <property type="match status" value="1"/>
</dbReference>
<keyword evidence="7" id="KW-1185">Reference proteome</keyword>
<evidence type="ECO:0000256" key="2">
    <source>
        <dbReference type="ARBA" id="ARBA00023002"/>
    </source>
</evidence>
<sequence length="293" mass="31587">MEGIFLNHHTKIGFIGTGVMGRGMANQLLSAGFHVNVYNRTKEKAKSLVDKGAEWFDTVQAVTEASDIMITMVGYPKDVEEVYFDNGVLAHAKPGSFVIDMTTSSPKLAEKIYQEAKKKGIHALDAPVSGGDIGAEQGTLSIMVGGDKADFDEMLPMFKVIGENIVYQGQAGAGQHTKMCNQITVASNMIGVCEALVYAKKAGLDEDQVLKSITRGAAGSWSLSNLGPRMLKGDFAPGFYVKHLIKDMTIALESAEEMGLMTPGLELAKSLYEKLADTGEEDSGTQALYKLYQ</sequence>
<dbReference type="InterPro" id="IPR013328">
    <property type="entry name" value="6PGD_dom2"/>
</dbReference>
<dbReference type="InterPro" id="IPR006115">
    <property type="entry name" value="6PGDH_NADP-bd"/>
</dbReference>
<dbReference type="InterPro" id="IPR036291">
    <property type="entry name" value="NAD(P)-bd_dom_sf"/>
</dbReference>
<dbReference type="InterPro" id="IPR029154">
    <property type="entry name" value="HIBADH-like_NADP-bd"/>
</dbReference>
<dbReference type="GO" id="GO:0016491">
    <property type="term" value="F:oxidoreductase activity"/>
    <property type="evidence" value="ECO:0007669"/>
    <property type="project" value="UniProtKB-KW"/>
</dbReference>
<dbReference type="Proteomes" id="UP001596505">
    <property type="component" value="Unassembled WGS sequence"/>
</dbReference>
<dbReference type="EMBL" id="JBHTCO010000003">
    <property type="protein sequence ID" value="MFC7391927.1"/>
    <property type="molecule type" value="Genomic_DNA"/>
</dbReference>
<evidence type="ECO:0000313" key="6">
    <source>
        <dbReference type="EMBL" id="MFC7391927.1"/>
    </source>
</evidence>
<dbReference type="Pfam" id="PF03446">
    <property type="entry name" value="NAD_binding_2"/>
    <property type="match status" value="1"/>
</dbReference>
<keyword evidence="2 6" id="KW-0560">Oxidoreductase</keyword>
<keyword evidence="3" id="KW-0520">NAD</keyword>
<dbReference type="SUPFAM" id="SSF51735">
    <property type="entry name" value="NAD(P)-binding Rossmann-fold domains"/>
    <property type="match status" value="1"/>
</dbReference>
<evidence type="ECO:0000259" key="5">
    <source>
        <dbReference type="Pfam" id="PF14833"/>
    </source>
</evidence>
<dbReference type="EC" id="1.1.-.-" evidence="6"/>